<evidence type="ECO:0000313" key="2">
    <source>
        <dbReference type="Proteomes" id="UP001409291"/>
    </source>
</evidence>
<dbReference type="Proteomes" id="UP001409291">
    <property type="component" value="Unassembled WGS sequence"/>
</dbReference>
<gene>
    <name evidence="1" type="ORF">ABE541_01180</name>
</gene>
<protein>
    <submittedName>
        <fullName evidence="1">Uncharacterized protein</fullName>
    </submittedName>
</protein>
<organism evidence="1 2">
    <name type="scientific">Sphingobacterium kitahiroshimense</name>
    <dbReference type="NCBI Taxonomy" id="470446"/>
    <lineage>
        <taxon>Bacteria</taxon>
        <taxon>Pseudomonadati</taxon>
        <taxon>Bacteroidota</taxon>
        <taxon>Sphingobacteriia</taxon>
        <taxon>Sphingobacteriales</taxon>
        <taxon>Sphingobacteriaceae</taxon>
        <taxon>Sphingobacterium</taxon>
    </lineage>
</organism>
<proteinExistence type="predicted"/>
<name>A0ABV0BN81_9SPHI</name>
<keyword evidence="2" id="KW-1185">Reference proteome</keyword>
<evidence type="ECO:0000313" key="1">
    <source>
        <dbReference type="EMBL" id="MEN5375865.1"/>
    </source>
</evidence>
<comment type="caution">
    <text evidence="1">The sequence shown here is derived from an EMBL/GenBank/DDBJ whole genome shotgun (WGS) entry which is preliminary data.</text>
</comment>
<sequence>MEELAGTTVMIHPKLTQDPINMQGCVGTISNVLYEDCASYVNFGLGHFGVYNNDALLMLMPTEVALGKLPNDIDAMDLDPSEVLDIFRISILNESGIPEKQETALRLALASPVISAAIVFTVQDWVDFQIARLDQQQNPGRGR</sequence>
<reference evidence="1 2" key="1">
    <citation type="submission" date="2024-04" db="EMBL/GenBank/DDBJ databases">
        <title>WGS of bacteria from Torrens River.</title>
        <authorList>
            <person name="Wyrsch E.R."/>
            <person name="Drigo B."/>
        </authorList>
    </citation>
    <scope>NUCLEOTIDE SEQUENCE [LARGE SCALE GENOMIC DNA]</scope>
    <source>
        <strain evidence="1 2">TWI391</strain>
    </source>
</reference>
<dbReference type="EMBL" id="JBDJNQ010000001">
    <property type="protein sequence ID" value="MEN5375865.1"/>
    <property type="molecule type" value="Genomic_DNA"/>
</dbReference>
<accession>A0ABV0BN81</accession>
<dbReference type="RefSeq" id="WP_346580396.1">
    <property type="nucleotide sequence ID" value="NZ_JBDJLH010000006.1"/>
</dbReference>